<dbReference type="EMBL" id="JAGMUX010000003">
    <property type="protein sequence ID" value="KAH7264737.1"/>
    <property type="molecule type" value="Genomic_DNA"/>
</dbReference>
<dbReference type="GO" id="GO:0004601">
    <property type="term" value="F:peroxidase activity"/>
    <property type="evidence" value="ECO:0007669"/>
    <property type="project" value="UniProtKB-KW"/>
</dbReference>
<dbReference type="OrthoDB" id="407298at2759"/>
<organism evidence="9 10">
    <name type="scientific">Fusarium redolens</name>
    <dbReference type="NCBI Taxonomy" id="48865"/>
    <lineage>
        <taxon>Eukaryota</taxon>
        <taxon>Fungi</taxon>
        <taxon>Dikarya</taxon>
        <taxon>Ascomycota</taxon>
        <taxon>Pezizomycotina</taxon>
        <taxon>Sordariomycetes</taxon>
        <taxon>Hypocreomycetidae</taxon>
        <taxon>Hypocreales</taxon>
        <taxon>Nectriaceae</taxon>
        <taxon>Fusarium</taxon>
        <taxon>Fusarium redolens species complex</taxon>
    </lineage>
</organism>
<evidence type="ECO:0000256" key="2">
    <source>
        <dbReference type="ARBA" id="ARBA00022559"/>
    </source>
</evidence>
<gene>
    <name evidence="9" type="ORF">BKA55DRAFT_556908</name>
</gene>
<dbReference type="SUPFAM" id="SSF47571">
    <property type="entry name" value="Cloroperoxidase"/>
    <property type="match status" value="1"/>
</dbReference>
<dbReference type="RefSeq" id="XP_046053472.1">
    <property type="nucleotide sequence ID" value="XM_046191742.1"/>
</dbReference>
<evidence type="ECO:0000256" key="6">
    <source>
        <dbReference type="ARBA" id="ARBA00023004"/>
    </source>
</evidence>
<evidence type="ECO:0000313" key="10">
    <source>
        <dbReference type="Proteomes" id="UP000720189"/>
    </source>
</evidence>
<dbReference type="AlphaFoldDB" id="A0A9P9HWK3"/>
<dbReference type="Proteomes" id="UP000720189">
    <property type="component" value="Unassembled WGS sequence"/>
</dbReference>
<dbReference type="PANTHER" id="PTHR33577">
    <property type="entry name" value="STERIGMATOCYSTIN BIOSYNTHESIS PEROXIDASE STCC-RELATED"/>
    <property type="match status" value="1"/>
</dbReference>
<comment type="cofactor">
    <cofactor evidence="1">
        <name>heme b</name>
        <dbReference type="ChEBI" id="CHEBI:60344"/>
    </cofactor>
</comment>
<evidence type="ECO:0000256" key="4">
    <source>
        <dbReference type="ARBA" id="ARBA00022723"/>
    </source>
</evidence>
<keyword evidence="10" id="KW-1185">Reference proteome</keyword>
<reference evidence="9" key="1">
    <citation type="journal article" date="2021" name="Nat. Commun.">
        <title>Genetic determinants of endophytism in the Arabidopsis root mycobiome.</title>
        <authorList>
            <person name="Mesny F."/>
            <person name="Miyauchi S."/>
            <person name="Thiergart T."/>
            <person name="Pickel B."/>
            <person name="Atanasova L."/>
            <person name="Karlsson M."/>
            <person name="Huettel B."/>
            <person name="Barry K.W."/>
            <person name="Haridas S."/>
            <person name="Chen C."/>
            <person name="Bauer D."/>
            <person name="Andreopoulos W."/>
            <person name="Pangilinan J."/>
            <person name="LaButti K."/>
            <person name="Riley R."/>
            <person name="Lipzen A."/>
            <person name="Clum A."/>
            <person name="Drula E."/>
            <person name="Henrissat B."/>
            <person name="Kohler A."/>
            <person name="Grigoriev I.V."/>
            <person name="Martin F.M."/>
            <person name="Hacquard S."/>
        </authorList>
    </citation>
    <scope>NUCLEOTIDE SEQUENCE</scope>
    <source>
        <strain evidence="9">MPI-CAGE-AT-0023</strain>
    </source>
</reference>
<dbReference type="Pfam" id="PF01328">
    <property type="entry name" value="Peroxidase_2"/>
    <property type="match status" value="1"/>
</dbReference>
<dbReference type="InterPro" id="IPR000028">
    <property type="entry name" value="Chloroperoxidase"/>
</dbReference>
<proteinExistence type="inferred from homology"/>
<keyword evidence="2" id="KW-0575">Peroxidase</keyword>
<keyword evidence="4" id="KW-0479">Metal-binding</keyword>
<feature type="domain" description="Heme haloperoxidase family profile" evidence="8">
    <location>
        <begin position="44"/>
        <end position="294"/>
    </location>
</feature>
<keyword evidence="6" id="KW-0408">Iron</keyword>
<dbReference type="GO" id="GO:0046872">
    <property type="term" value="F:metal ion binding"/>
    <property type="evidence" value="ECO:0007669"/>
    <property type="project" value="UniProtKB-KW"/>
</dbReference>
<comment type="caution">
    <text evidence="9">The sequence shown here is derived from an EMBL/GenBank/DDBJ whole genome shotgun (WGS) entry which is preliminary data.</text>
</comment>
<evidence type="ECO:0000256" key="5">
    <source>
        <dbReference type="ARBA" id="ARBA00023002"/>
    </source>
</evidence>
<dbReference type="InterPro" id="IPR036851">
    <property type="entry name" value="Chloroperoxidase-like_sf"/>
</dbReference>
<dbReference type="PANTHER" id="PTHR33577:SF9">
    <property type="entry name" value="PEROXIDASE STCC"/>
    <property type="match status" value="1"/>
</dbReference>
<evidence type="ECO:0000256" key="3">
    <source>
        <dbReference type="ARBA" id="ARBA00022617"/>
    </source>
</evidence>
<sequence length="305" mass="33955">MIHCICESYSPLSITCSYCLLPFILFLSSYKWCFNMASSSEPLAKGTYAPSGPNDIRGPCPMINTLANHGYLPRNGRNVRVEEVLAGMDAIGLSKPLGAAFANPIFQERAPSKFHDDPVVKKSFLQSILQTIKDPWSVLGRFGMRKPGQLDSEGNRVLNLDQLGLPNTVEHDISLTRRDHQQGDNISLQKDLVEDFLASSKDGQTLTANDLAEFRKKRIARQREDNPGLQYGSFEHDLACAEIALILNVIGTGDSVPCSYARAFLQEERLPIQEGWKREESRLGIIGLLTKRNGIKKIIGMEFKS</sequence>
<dbReference type="Gene3D" id="1.10.489.10">
    <property type="entry name" value="Chloroperoxidase-like"/>
    <property type="match status" value="1"/>
</dbReference>
<dbReference type="PROSITE" id="PS51405">
    <property type="entry name" value="HEME_HALOPEROXIDASE"/>
    <property type="match status" value="1"/>
</dbReference>
<accession>A0A9P9HWK3</accession>
<dbReference type="GeneID" id="70221696"/>
<evidence type="ECO:0000256" key="1">
    <source>
        <dbReference type="ARBA" id="ARBA00001970"/>
    </source>
</evidence>
<evidence type="ECO:0000259" key="8">
    <source>
        <dbReference type="PROSITE" id="PS51405"/>
    </source>
</evidence>
<protein>
    <submittedName>
        <fullName evidence="9">Chloroperoxidase</fullName>
    </submittedName>
</protein>
<evidence type="ECO:0000313" key="9">
    <source>
        <dbReference type="EMBL" id="KAH7264737.1"/>
    </source>
</evidence>
<comment type="similarity">
    <text evidence="7">Belongs to the chloroperoxidase family.</text>
</comment>
<name>A0A9P9HWK3_FUSRE</name>
<evidence type="ECO:0000256" key="7">
    <source>
        <dbReference type="ARBA" id="ARBA00025795"/>
    </source>
</evidence>
<keyword evidence="3" id="KW-0349">Heme</keyword>
<keyword evidence="5" id="KW-0560">Oxidoreductase</keyword>